<evidence type="ECO:0000256" key="1">
    <source>
        <dbReference type="SAM" id="MobiDB-lite"/>
    </source>
</evidence>
<sequence length="148" mass="17380">MSSKNLLKDIFNTSKSTSSTKKTPRTQHRSRFFRNLDDDQKREKMERDKLVEGAFQQYQRNYPKQWNKLKWEASYKKTNETYDGPSEDDPDSIHVEWHEETIRETSENKNKGLKRPISPVKRDNEDRVAKGIAVAKKALCFGSLTPDE</sequence>
<feature type="compositionally biased region" description="Basic and acidic residues" evidence="1">
    <location>
        <begin position="101"/>
        <end position="110"/>
    </location>
</feature>
<proteinExistence type="predicted"/>
<name>A0A4Y8CNN6_9HELO</name>
<organism evidence="2 3">
    <name type="scientific">Botryotinia calthae</name>
    <dbReference type="NCBI Taxonomy" id="38488"/>
    <lineage>
        <taxon>Eukaryota</taxon>
        <taxon>Fungi</taxon>
        <taxon>Dikarya</taxon>
        <taxon>Ascomycota</taxon>
        <taxon>Pezizomycotina</taxon>
        <taxon>Leotiomycetes</taxon>
        <taxon>Helotiales</taxon>
        <taxon>Sclerotiniaceae</taxon>
        <taxon>Botryotinia</taxon>
    </lineage>
</organism>
<feature type="compositionally biased region" description="Basic residues" evidence="1">
    <location>
        <begin position="22"/>
        <end position="32"/>
    </location>
</feature>
<dbReference type="Proteomes" id="UP000297299">
    <property type="component" value="Unassembled WGS sequence"/>
</dbReference>
<dbReference type="EMBL" id="PHWZ01000433">
    <property type="protein sequence ID" value="TEY40385.1"/>
    <property type="molecule type" value="Genomic_DNA"/>
</dbReference>
<evidence type="ECO:0000313" key="3">
    <source>
        <dbReference type="Proteomes" id="UP000297299"/>
    </source>
</evidence>
<comment type="caution">
    <text evidence="2">The sequence shown here is derived from an EMBL/GenBank/DDBJ whole genome shotgun (WGS) entry which is preliminary data.</text>
</comment>
<accession>A0A4Y8CNN6</accession>
<reference evidence="2 3" key="1">
    <citation type="submission" date="2017-11" db="EMBL/GenBank/DDBJ databases">
        <title>Comparative genomics of Botrytis spp.</title>
        <authorList>
            <person name="Valero-Jimenez C.A."/>
            <person name="Tapia P."/>
            <person name="Veloso J."/>
            <person name="Silva-Moreno E."/>
            <person name="Staats M."/>
            <person name="Valdes J.H."/>
            <person name="Van Kan J.A.L."/>
        </authorList>
    </citation>
    <scope>NUCLEOTIDE SEQUENCE [LARGE SCALE GENOMIC DNA]</scope>
    <source>
        <strain evidence="2 3">MUCL2830</strain>
    </source>
</reference>
<gene>
    <name evidence="2" type="ORF">BOTCAL_0434g00090</name>
</gene>
<feature type="region of interest" description="Disordered" evidence="1">
    <location>
        <begin position="1"/>
        <end position="46"/>
    </location>
</feature>
<dbReference type="AlphaFoldDB" id="A0A4Y8CNN6"/>
<feature type="compositionally biased region" description="Basic and acidic residues" evidence="1">
    <location>
        <begin position="34"/>
        <end position="46"/>
    </location>
</feature>
<dbReference type="OrthoDB" id="3534592at2759"/>
<evidence type="ECO:0000313" key="2">
    <source>
        <dbReference type="EMBL" id="TEY40385.1"/>
    </source>
</evidence>
<protein>
    <submittedName>
        <fullName evidence="2">Uncharacterized protein</fullName>
    </submittedName>
</protein>
<feature type="region of interest" description="Disordered" evidence="1">
    <location>
        <begin position="101"/>
        <end position="122"/>
    </location>
</feature>
<keyword evidence="3" id="KW-1185">Reference proteome</keyword>